<comment type="caution">
    <text evidence="1">The sequence shown here is derived from an EMBL/GenBank/DDBJ whole genome shotgun (WGS) entry which is preliminary data.</text>
</comment>
<dbReference type="AlphaFoldDB" id="A0A4S3KQS4"/>
<dbReference type="RefSeq" id="WP_081130210.1">
    <property type="nucleotide sequence ID" value="NZ_LDOS01000005.1"/>
</dbReference>
<organism evidence="1 2">
    <name type="scientific">Metallibacterium scheffleri</name>
    <dbReference type="NCBI Taxonomy" id="993689"/>
    <lineage>
        <taxon>Bacteria</taxon>
        <taxon>Pseudomonadati</taxon>
        <taxon>Pseudomonadota</taxon>
        <taxon>Gammaproteobacteria</taxon>
        <taxon>Lysobacterales</taxon>
        <taxon>Rhodanobacteraceae</taxon>
        <taxon>Metallibacterium</taxon>
    </lineage>
</organism>
<dbReference type="InterPro" id="IPR056082">
    <property type="entry name" value="BilB-like"/>
</dbReference>
<evidence type="ECO:0000313" key="2">
    <source>
        <dbReference type="Proteomes" id="UP000307749"/>
    </source>
</evidence>
<gene>
    <name evidence="1" type="ORF">B1806_03870</name>
</gene>
<dbReference type="STRING" id="993689.GCA_002077135_00160"/>
<proteinExistence type="predicted"/>
<protein>
    <submittedName>
        <fullName evidence="1">Uncharacterized protein</fullName>
    </submittedName>
</protein>
<dbReference type="Pfam" id="PF24702">
    <property type="entry name" value="DUF7665"/>
    <property type="match status" value="1"/>
</dbReference>
<keyword evidence="2" id="KW-1185">Reference proteome</keyword>
<accession>A0A4S3KQS4</accession>
<reference evidence="1 2" key="1">
    <citation type="submission" date="2017-02" db="EMBL/GenBank/DDBJ databases">
        <title>Whole genome sequencing of Metallibacterium scheffleri DSM 24874 (T).</title>
        <authorList>
            <person name="Kumar S."/>
            <person name="Patil P."/>
            <person name="Patil P.B."/>
        </authorList>
    </citation>
    <scope>NUCLEOTIDE SEQUENCE [LARGE SCALE GENOMIC DNA]</scope>
    <source>
        <strain evidence="1 2">DSM 24874</strain>
    </source>
</reference>
<evidence type="ECO:0000313" key="1">
    <source>
        <dbReference type="EMBL" id="THD11266.1"/>
    </source>
</evidence>
<name>A0A4S3KQS4_9GAMM</name>
<dbReference type="Proteomes" id="UP000307749">
    <property type="component" value="Unassembled WGS sequence"/>
</dbReference>
<dbReference type="EMBL" id="MWQO01000014">
    <property type="protein sequence ID" value="THD11266.1"/>
    <property type="molecule type" value="Genomic_DNA"/>
</dbReference>
<sequence>MEPAQQILMSHLQAPEFTSGAAEGWWGHVVDKRVVWPQVLLWIAAPEQPNAPDRFYVRLDFAGYPNQPPTGNVVDPDTWEPTPLTKRPKGQANSRFAKVMRVDWEGGRAFYHPFDRHATSSHTDWATNNPRKRWTPAHTVTHWLAEFHALFQSEEYVGV</sequence>